<dbReference type="GeneID" id="83184403"/>
<comment type="caution">
    <text evidence="6">The sequence shown here is derived from an EMBL/GenBank/DDBJ whole genome shotgun (WGS) entry which is preliminary data.</text>
</comment>
<sequence>MQDLIHALSPIYQIPSRHRIADDLLDEAYNGLREEVLKELRRTEFLNVTVDETTNIRSQRVIVMTITTPTKSWFIHLNDMEDQTLDAPAICSWVLDRLQYLLLQLDKAADWKRINSISTDTCCVMKSVWEKLKATPELEHYFMIPCDSHGLQLIMKDIVDPKSSKVPRAGEVFKSALAIVVFFHHSPLEYARMQAKQIEKWGQRKALIASVITRWGTQYNMLSSLHDCQEAI</sequence>
<dbReference type="RefSeq" id="XP_058304001.1">
    <property type="nucleotide sequence ID" value="XM_058457102.1"/>
</dbReference>
<accession>A0A9W9J883</accession>
<gene>
    <name evidence="6" type="ORF">N7498_010046</name>
</gene>
<dbReference type="AlphaFoldDB" id="A0A9W9J883"/>
<dbReference type="SUPFAM" id="SSF53098">
    <property type="entry name" value="Ribonuclease H-like"/>
    <property type="match status" value="1"/>
</dbReference>
<evidence type="ECO:0000256" key="4">
    <source>
        <dbReference type="ARBA" id="ARBA00022833"/>
    </source>
</evidence>
<evidence type="ECO:0008006" key="8">
    <source>
        <dbReference type="Google" id="ProtNLM"/>
    </source>
</evidence>
<keyword evidence="3" id="KW-0863">Zinc-finger</keyword>
<reference evidence="6" key="2">
    <citation type="journal article" date="2023" name="IMA Fungus">
        <title>Comparative genomic study of the Penicillium genus elucidates a diverse pangenome and 15 lateral gene transfer events.</title>
        <authorList>
            <person name="Petersen C."/>
            <person name="Sorensen T."/>
            <person name="Nielsen M.R."/>
            <person name="Sondergaard T.E."/>
            <person name="Sorensen J.L."/>
            <person name="Fitzpatrick D.A."/>
            <person name="Frisvad J.C."/>
            <person name="Nielsen K.L."/>
        </authorList>
    </citation>
    <scope>NUCLEOTIDE SEQUENCE</scope>
    <source>
        <strain evidence="6">IBT 15544</strain>
    </source>
</reference>
<dbReference type="GO" id="GO:0008270">
    <property type="term" value="F:zinc ion binding"/>
    <property type="evidence" value="ECO:0007669"/>
    <property type="project" value="UniProtKB-KW"/>
</dbReference>
<dbReference type="Proteomes" id="UP001150904">
    <property type="component" value="Unassembled WGS sequence"/>
</dbReference>
<evidence type="ECO:0000256" key="1">
    <source>
        <dbReference type="ARBA" id="ARBA00004123"/>
    </source>
</evidence>
<dbReference type="InterPro" id="IPR052035">
    <property type="entry name" value="ZnF_BED_domain_contain"/>
</dbReference>
<dbReference type="OrthoDB" id="4347799at2759"/>
<keyword evidence="4" id="KW-0862">Zinc</keyword>
<dbReference type="GO" id="GO:0005634">
    <property type="term" value="C:nucleus"/>
    <property type="evidence" value="ECO:0007669"/>
    <property type="project" value="UniProtKB-SubCell"/>
</dbReference>
<dbReference type="InterPro" id="IPR012337">
    <property type="entry name" value="RNaseH-like_sf"/>
</dbReference>
<reference evidence="6" key="1">
    <citation type="submission" date="2022-12" db="EMBL/GenBank/DDBJ databases">
        <authorList>
            <person name="Petersen C."/>
        </authorList>
    </citation>
    <scope>NUCLEOTIDE SEQUENCE</scope>
    <source>
        <strain evidence="6">IBT 15544</strain>
    </source>
</reference>
<evidence type="ECO:0000256" key="2">
    <source>
        <dbReference type="ARBA" id="ARBA00022723"/>
    </source>
</evidence>
<proteinExistence type="predicted"/>
<name>A0A9W9J883_9EURO</name>
<keyword evidence="5" id="KW-0539">Nucleus</keyword>
<dbReference type="EMBL" id="JAPQKR010000016">
    <property type="protein sequence ID" value="KAJ5191061.1"/>
    <property type="molecule type" value="Genomic_DNA"/>
</dbReference>
<protein>
    <recommendedName>
        <fullName evidence="8">DUF659 domain-containing protein</fullName>
    </recommendedName>
</protein>
<keyword evidence="7" id="KW-1185">Reference proteome</keyword>
<evidence type="ECO:0000256" key="5">
    <source>
        <dbReference type="ARBA" id="ARBA00023242"/>
    </source>
</evidence>
<keyword evidence="2" id="KW-0479">Metal-binding</keyword>
<evidence type="ECO:0000313" key="6">
    <source>
        <dbReference type="EMBL" id="KAJ5191061.1"/>
    </source>
</evidence>
<dbReference type="PANTHER" id="PTHR46481:SF10">
    <property type="entry name" value="ZINC FINGER BED DOMAIN-CONTAINING PROTEIN 39"/>
    <property type="match status" value="1"/>
</dbReference>
<evidence type="ECO:0000256" key="3">
    <source>
        <dbReference type="ARBA" id="ARBA00022771"/>
    </source>
</evidence>
<comment type="subcellular location">
    <subcellularLocation>
        <location evidence="1">Nucleus</location>
    </subcellularLocation>
</comment>
<dbReference type="PANTHER" id="PTHR46481">
    <property type="entry name" value="ZINC FINGER BED DOMAIN-CONTAINING PROTEIN 4"/>
    <property type="match status" value="1"/>
</dbReference>
<organism evidence="6 7">
    <name type="scientific">Penicillium cinerascens</name>
    <dbReference type="NCBI Taxonomy" id="70096"/>
    <lineage>
        <taxon>Eukaryota</taxon>
        <taxon>Fungi</taxon>
        <taxon>Dikarya</taxon>
        <taxon>Ascomycota</taxon>
        <taxon>Pezizomycotina</taxon>
        <taxon>Eurotiomycetes</taxon>
        <taxon>Eurotiomycetidae</taxon>
        <taxon>Eurotiales</taxon>
        <taxon>Aspergillaceae</taxon>
        <taxon>Penicillium</taxon>
    </lineage>
</organism>
<evidence type="ECO:0000313" key="7">
    <source>
        <dbReference type="Proteomes" id="UP001150904"/>
    </source>
</evidence>